<feature type="domain" description="TonB-dependent receptor plug" evidence="8">
    <location>
        <begin position="113"/>
        <end position="214"/>
    </location>
</feature>
<proteinExistence type="inferred from homology"/>
<keyword evidence="5 7" id="KW-0472">Membrane</keyword>
<dbReference type="InterPro" id="IPR023996">
    <property type="entry name" value="TonB-dep_OMP_SusC/RagA"/>
</dbReference>
<evidence type="ECO:0000256" key="2">
    <source>
        <dbReference type="ARBA" id="ARBA00022448"/>
    </source>
</evidence>
<dbReference type="InterPro" id="IPR037066">
    <property type="entry name" value="Plug_dom_sf"/>
</dbReference>
<comment type="similarity">
    <text evidence="7">Belongs to the TonB-dependent receptor family.</text>
</comment>
<dbReference type="AlphaFoldDB" id="A0A7X9RSM8"/>
<dbReference type="GO" id="GO:0009279">
    <property type="term" value="C:cell outer membrane"/>
    <property type="evidence" value="ECO:0007669"/>
    <property type="project" value="UniProtKB-SubCell"/>
</dbReference>
<keyword evidence="6 7" id="KW-0998">Cell outer membrane</keyword>
<evidence type="ECO:0000313" key="9">
    <source>
        <dbReference type="EMBL" id="NME67425.1"/>
    </source>
</evidence>
<keyword evidence="10" id="KW-1185">Reference proteome</keyword>
<dbReference type="EMBL" id="JABANE010000010">
    <property type="protein sequence ID" value="NME67425.1"/>
    <property type="molecule type" value="Genomic_DNA"/>
</dbReference>
<accession>A0A7X9RSM8</accession>
<reference evidence="9 10" key="1">
    <citation type="submission" date="2020-04" db="EMBL/GenBank/DDBJ databases">
        <title>Flammeovirga sp. SR4, a novel species isolated from seawater.</title>
        <authorList>
            <person name="Wang X."/>
        </authorList>
    </citation>
    <scope>NUCLEOTIDE SEQUENCE [LARGE SCALE GENOMIC DNA]</scope>
    <source>
        <strain evidence="9 10">ATCC 23126</strain>
    </source>
</reference>
<dbReference type="PROSITE" id="PS52016">
    <property type="entry name" value="TONB_DEPENDENT_REC_3"/>
    <property type="match status" value="1"/>
</dbReference>
<dbReference type="Proteomes" id="UP000576082">
    <property type="component" value="Unassembled WGS sequence"/>
</dbReference>
<evidence type="ECO:0000256" key="6">
    <source>
        <dbReference type="ARBA" id="ARBA00023237"/>
    </source>
</evidence>
<dbReference type="Gene3D" id="2.170.130.10">
    <property type="entry name" value="TonB-dependent receptor, plug domain"/>
    <property type="match status" value="1"/>
</dbReference>
<evidence type="ECO:0000259" key="8">
    <source>
        <dbReference type="Pfam" id="PF07715"/>
    </source>
</evidence>
<dbReference type="InterPro" id="IPR039426">
    <property type="entry name" value="TonB-dep_rcpt-like"/>
</dbReference>
<evidence type="ECO:0000256" key="4">
    <source>
        <dbReference type="ARBA" id="ARBA00022692"/>
    </source>
</evidence>
<name>A0A7X9RSM8_9BACT</name>
<dbReference type="InterPro" id="IPR023997">
    <property type="entry name" value="TonB-dep_OMP_SusC/RagA_CS"/>
</dbReference>
<dbReference type="Pfam" id="PF13715">
    <property type="entry name" value="CarbopepD_reg_2"/>
    <property type="match status" value="1"/>
</dbReference>
<dbReference type="SUPFAM" id="SSF56935">
    <property type="entry name" value="Porins"/>
    <property type="match status" value="1"/>
</dbReference>
<dbReference type="InterPro" id="IPR036942">
    <property type="entry name" value="Beta-barrel_TonB_sf"/>
</dbReference>
<dbReference type="Gene3D" id="2.40.170.20">
    <property type="entry name" value="TonB-dependent receptor, beta-barrel domain"/>
    <property type="match status" value="1"/>
</dbReference>
<evidence type="ECO:0000256" key="3">
    <source>
        <dbReference type="ARBA" id="ARBA00022452"/>
    </source>
</evidence>
<keyword evidence="4 7" id="KW-0812">Transmembrane</keyword>
<evidence type="ECO:0000256" key="5">
    <source>
        <dbReference type="ARBA" id="ARBA00023136"/>
    </source>
</evidence>
<keyword evidence="9" id="KW-0675">Receptor</keyword>
<dbReference type="Gene3D" id="2.60.40.1120">
    <property type="entry name" value="Carboxypeptidase-like, regulatory domain"/>
    <property type="match status" value="1"/>
</dbReference>
<dbReference type="NCBIfam" id="TIGR04057">
    <property type="entry name" value="SusC_RagA_signa"/>
    <property type="match status" value="1"/>
</dbReference>
<evidence type="ECO:0000256" key="1">
    <source>
        <dbReference type="ARBA" id="ARBA00004571"/>
    </source>
</evidence>
<evidence type="ECO:0000313" key="10">
    <source>
        <dbReference type="Proteomes" id="UP000576082"/>
    </source>
</evidence>
<dbReference type="NCBIfam" id="TIGR04056">
    <property type="entry name" value="OMP_RagA_SusC"/>
    <property type="match status" value="1"/>
</dbReference>
<comment type="subcellular location">
    <subcellularLocation>
        <location evidence="1 7">Cell outer membrane</location>
        <topology evidence="1 7">Multi-pass membrane protein</topology>
    </subcellularLocation>
</comment>
<gene>
    <name evidence="9" type="ORF">HHU12_05560</name>
</gene>
<protein>
    <submittedName>
        <fullName evidence="9">TonB-dependent receptor</fullName>
    </submittedName>
</protein>
<comment type="caution">
    <text evidence="9">The sequence shown here is derived from an EMBL/GenBank/DDBJ whole genome shotgun (WGS) entry which is preliminary data.</text>
</comment>
<keyword evidence="3 7" id="KW-1134">Transmembrane beta strand</keyword>
<dbReference type="InterPro" id="IPR012910">
    <property type="entry name" value="Plug_dom"/>
</dbReference>
<sequence length="1037" mass="114446">MFLISLLCSLQLYAQDRVITGQVLDGGDQSPIPGVNVVVKGTTIGTVTDFDGNYKLSSSVPITELIFTYVGYKDLVKAVGATDVVNVSLEADLEQLEEVVVVGYGVEKKKLNTGATLNVKGEDLQKLNTATAMDALQGITPGVNITKSNGSPGAGTKVVIRGSGTIGNSSPLYIVDGVQVGDIDYLSPSDIETIDVLKDAASSAIYGSRAANGVVLVTTKKGTKGPKPSITFDMFYGVQQIANKPELLNAQQYIEIMNEANSNSGRPPINWTGLVPNFGDYYTGVNAGTNWLDETYNHNAPTQNYSINMSGGNEGSVYSLGVSYYQQDGIIGKQINNSFKRVNARLNTEHVLAKNIDGRAIVKIGQTLNFTNSRKPNLAQGNIYYNDLHAMLVTSPLLPMYATDVNDPAYPYHYAIDLSTGEENPIATMVYNRGNNNNYNNNIVGSAYLNISPIKDLNIQSKFGVNSWNGAGRNWVPAYNLGNQDQRARDAVDQNMYTGLTWTLTNTASYSKQVNKHSFTALLGQEMQKTSQNLSLDGHNENSIFQDAKYAYLDNVPVVDETYTSLGGRDDFGWGMMSYFGRVSYNFNEALLLTGVIRADASSNFLPENRWGVFPSFSAGYILTTHDFMEKIPAISYFKIRGGWGQNGNQDIGAFQYSSTITFDYAEYFFGGPKNVKHLGGYPARLPNPNVRWETSEQANIGFDANFFDDKLQVTADVYHKATKDWLVRADNLKSYGTEPPFINGGEIVNKGYELSIRWNHKVNEFSYGATFSLGYNQNEVVAIDNSEKIIHGQSNVLSHGTGEMYRVQVGMPIGYFWGLETAGVMQTQEEASAWVGPEGKPYFADQQAGDIRFVDQNNDGVIDDEDRKMIGNPTPDYTLGLQLNAEYKGFYTQLIFTSQLGHQNIRSWRSFADQSKQNYTTDVYERWHGPGTSTTKPRLTAIYHQNQWVSDLYVEDADYVRLSNVTVGYDFGRLISNKKILSNLKVYYTGLNLLTFTGYSGMDPEVGYGPDSWTSGIDLGLYPASKTHMLGLSVKF</sequence>
<dbReference type="InterPro" id="IPR008969">
    <property type="entry name" value="CarboxyPept-like_regulatory"/>
</dbReference>
<organism evidence="9 10">
    <name type="scientific">Flammeovirga aprica JL-4</name>
    <dbReference type="NCBI Taxonomy" id="694437"/>
    <lineage>
        <taxon>Bacteria</taxon>
        <taxon>Pseudomonadati</taxon>
        <taxon>Bacteroidota</taxon>
        <taxon>Cytophagia</taxon>
        <taxon>Cytophagales</taxon>
        <taxon>Flammeovirgaceae</taxon>
        <taxon>Flammeovirga</taxon>
    </lineage>
</organism>
<dbReference type="SUPFAM" id="SSF49464">
    <property type="entry name" value="Carboxypeptidase regulatory domain-like"/>
    <property type="match status" value="1"/>
</dbReference>
<dbReference type="Pfam" id="PF07715">
    <property type="entry name" value="Plug"/>
    <property type="match status" value="1"/>
</dbReference>
<evidence type="ECO:0000256" key="7">
    <source>
        <dbReference type="PROSITE-ProRule" id="PRU01360"/>
    </source>
</evidence>
<keyword evidence="2 7" id="KW-0813">Transport</keyword>